<name>A0A1M5GEC3_9BACT</name>
<dbReference type="InterPro" id="IPR025665">
    <property type="entry name" value="Beta-barrel_OMP_2"/>
</dbReference>
<evidence type="ECO:0000256" key="1">
    <source>
        <dbReference type="SAM" id="SignalP"/>
    </source>
</evidence>
<feature type="chain" id="PRO_5012793341" evidence="1">
    <location>
        <begin position="20"/>
        <end position="227"/>
    </location>
</feature>
<accession>A0A1M5GEC3</accession>
<dbReference type="EMBL" id="FQUO01000016">
    <property type="protein sequence ID" value="SHG02077.1"/>
    <property type="molecule type" value="Genomic_DNA"/>
</dbReference>
<dbReference type="InterPro" id="IPR011250">
    <property type="entry name" value="OMP/PagP_B-barrel"/>
</dbReference>
<evidence type="ECO:0000259" key="2">
    <source>
        <dbReference type="Pfam" id="PF13568"/>
    </source>
</evidence>
<dbReference type="Proteomes" id="UP000184368">
    <property type="component" value="Unassembled WGS sequence"/>
</dbReference>
<feature type="signal peptide" evidence="1">
    <location>
        <begin position="1"/>
        <end position="19"/>
    </location>
</feature>
<sequence length="227" mass="24410">MKRICLFALALATGVAVNAQDAPKLRTEMATKPFLGIKAGVNSARLEIDDDGTNAAGYNTNNKTSLHAGVFYQIPVSSAFRIQPELIYNIQGTKVNAISSTDPNLSGLNEIDLHYISVPVMLQFVSPGGFTIEAGPQFSFLSSANGDRANNGGEVNLKDGDYVKKVDFSVGGGVGYTTRIGLGVHAKYVHGFTNVWANENSPMAGSNMQWRNRNLQFGLHYMFGAAK</sequence>
<dbReference type="Pfam" id="PF13568">
    <property type="entry name" value="OMP_b-brl_2"/>
    <property type="match status" value="1"/>
</dbReference>
<keyword evidence="4" id="KW-1185">Reference proteome</keyword>
<evidence type="ECO:0000313" key="4">
    <source>
        <dbReference type="Proteomes" id="UP000184368"/>
    </source>
</evidence>
<dbReference type="STRING" id="1302690.BUE76_11170"/>
<evidence type="ECO:0000313" key="3">
    <source>
        <dbReference type="EMBL" id="SHG02077.1"/>
    </source>
</evidence>
<dbReference type="SUPFAM" id="SSF56925">
    <property type="entry name" value="OMPA-like"/>
    <property type="match status" value="1"/>
</dbReference>
<dbReference type="OrthoDB" id="947434at2"/>
<dbReference type="AlphaFoldDB" id="A0A1M5GEC3"/>
<protein>
    <submittedName>
        <fullName evidence="3">Outer membrane protein beta-barrel domain-containing protein</fullName>
    </submittedName>
</protein>
<proteinExistence type="predicted"/>
<gene>
    <name evidence="3" type="ORF">SAMN05444008_11641</name>
</gene>
<reference evidence="3 4" key="1">
    <citation type="submission" date="2016-11" db="EMBL/GenBank/DDBJ databases">
        <authorList>
            <person name="Jaros S."/>
            <person name="Januszkiewicz K."/>
            <person name="Wedrychowicz H."/>
        </authorList>
    </citation>
    <scope>NUCLEOTIDE SEQUENCE [LARGE SCALE GENOMIC DNA]</scope>
    <source>
        <strain evidence="3 4">DSM 26897</strain>
    </source>
</reference>
<feature type="domain" description="Outer membrane protein beta-barrel" evidence="2">
    <location>
        <begin position="19"/>
        <end position="195"/>
    </location>
</feature>
<dbReference type="RefSeq" id="WP_073046266.1">
    <property type="nucleotide sequence ID" value="NZ_FQUO01000016.1"/>
</dbReference>
<organism evidence="3 4">
    <name type="scientific">Cnuella takakiae</name>
    <dbReference type="NCBI Taxonomy" id="1302690"/>
    <lineage>
        <taxon>Bacteria</taxon>
        <taxon>Pseudomonadati</taxon>
        <taxon>Bacteroidota</taxon>
        <taxon>Chitinophagia</taxon>
        <taxon>Chitinophagales</taxon>
        <taxon>Chitinophagaceae</taxon>
        <taxon>Cnuella</taxon>
    </lineage>
</organism>
<keyword evidence="1" id="KW-0732">Signal</keyword>